<sequence length="179" mass="19065">MKAFIILLATVATSLASPGYLYGYAPLGHDGRVVDTPEVAHAKAEHLAAHAKEASKHALSYGYGPGYAPEVSYGGHHDNIKYHGPPAPLGHDGRVVETPEVAHLRAAHLQAHAQEAAKASYGHGYDAVEYHYSPAYSYGHYKPAPLGHDGRVVDTPEVAHAKAAHYAAYHAAAAPVHHY</sequence>
<dbReference type="RefSeq" id="XP_011310449.1">
    <property type="nucleotide sequence ID" value="XM_011312147.1"/>
</dbReference>
<reference evidence="2" key="1">
    <citation type="submission" date="2015-01" db="EMBL/GenBank/DDBJ databases">
        <title>Transcriptome Assembly of Fopius arisanus.</title>
        <authorList>
            <person name="Geib S."/>
        </authorList>
    </citation>
    <scope>NUCLEOTIDE SEQUENCE</scope>
</reference>
<evidence type="ECO:0000313" key="3">
    <source>
        <dbReference type="Proteomes" id="UP000694866"/>
    </source>
</evidence>
<evidence type="ECO:0000313" key="2">
    <source>
        <dbReference type="EMBL" id="JAG70958.1"/>
    </source>
</evidence>
<dbReference type="KEGG" id="fas:105270912"/>
<feature type="chain" id="PRO_5044541576" evidence="1">
    <location>
        <begin position="17"/>
        <end position="179"/>
    </location>
</feature>
<proteinExistence type="predicted"/>
<dbReference type="GeneID" id="105270912"/>
<keyword evidence="1" id="KW-0732">Signal</keyword>
<accession>A0A0C9R2Z3</accession>
<dbReference type="Proteomes" id="UP000694866">
    <property type="component" value="Unplaced"/>
</dbReference>
<gene>
    <name evidence="2" type="primary">PCP_2</name>
    <name evidence="4" type="synonym">LOC105270912</name>
    <name evidence="2" type="ORF">g.3453</name>
</gene>
<evidence type="ECO:0000256" key="1">
    <source>
        <dbReference type="SAM" id="SignalP"/>
    </source>
</evidence>
<dbReference type="AlphaFoldDB" id="A0A0C9R2Z3"/>
<dbReference type="EMBL" id="GBYB01001191">
    <property type="protein sequence ID" value="JAG70958.1"/>
    <property type="molecule type" value="Transcribed_RNA"/>
</dbReference>
<feature type="signal peptide" evidence="1">
    <location>
        <begin position="1"/>
        <end position="16"/>
    </location>
</feature>
<dbReference type="OrthoDB" id="8117569at2759"/>
<reference evidence="4" key="2">
    <citation type="submission" date="2025-04" db="UniProtKB">
        <authorList>
            <consortium name="RefSeq"/>
        </authorList>
    </citation>
    <scope>IDENTIFICATION</scope>
    <source>
        <strain evidence="4">USDA-PBARC FA_bdor</strain>
        <tissue evidence="4">Whole organism</tissue>
    </source>
</reference>
<organism evidence="2">
    <name type="scientific">Fopius arisanus</name>
    <dbReference type="NCBI Taxonomy" id="64838"/>
    <lineage>
        <taxon>Eukaryota</taxon>
        <taxon>Metazoa</taxon>
        <taxon>Ecdysozoa</taxon>
        <taxon>Arthropoda</taxon>
        <taxon>Hexapoda</taxon>
        <taxon>Insecta</taxon>
        <taxon>Pterygota</taxon>
        <taxon>Neoptera</taxon>
        <taxon>Endopterygota</taxon>
        <taxon>Hymenoptera</taxon>
        <taxon>Apocrita</taxon>
        <taxon>Ichneumonoidea</taxon>
        <taxon>Braconidae</taxon>
        <taxon>Opiinae</taxon>
        <taxon>Fopius</taxon>
    </lineage>
</organism>
<protein>
    <submittedName>
        <fullName evidence="4">Cuticle protein 2</fullName>
    </submittedName>
    <submittedName>
        <fullName evidence="2">PCP_2 protein</fullName>
    </submittedName>
</protein>
<keyword evidence="3" id="KW-1185">Reference proteome</keyword>
<evidence type="ECO:0000313" key="4">
    <source>
        <dbReference type="RefSeq" id="XP_011310449.1"/>
    </source>
</evidence>
<name>A0A0C9R2Z3_9HYME</name>
<accession>A0A9R1TJL2</accession>